<dbReference type="GO" id="GO:0004672">
    <property type="term" value="F:protein kinase activity"/>
    <property type="evidence" value="ECO:0007669"/>
    <property type="project" value="InterPro"/>
</dbReference>
<dbReference type="Proteomes" id="UP000593561">
    <property type="component" value="Unassembled WGS sequence"/>
</dbReference>
<keyword evidence="14" id="KW-0675">Receptor</keyword>
<keyword evidence="12 18" id="KW-1133">Transmembrane helix</keyword>
<dbReference type="GO" id="GO:0005524">
    <property type="term" value="F:ATP binding"/>
    <property type="evidence" value="ECO:0007669"/>
    <property type="project" value="UniProtKB-UniRule"/>
</dbReference>
<dbReference type="CDD" id="cd06899">
    <property type="entry name" value="lectin_legume_LecRK_Arcelin_ConA"/>
    <property type="match status" value="1"/>
</dbReference>
<dbReference type="InterPro" id="IPR001220">
    <property type="entry name" value="Legume_lectin_dom"/>
</dbReference>
<evidence type="ECO:0000256" key="17">
    <source>
        <dbReference type="SAM" id="MobiDB-lite"/>
    </source>
</evidence>
<dbReference type="FunFam" id="1.10.510.10:FF:000240">
    <property type="entry name" value="Lectin-domain containing receptor kinase A4.3"/>
    <property type="match status" value="1"/>
</dbReference>
<evidence type="ECO:0000256" key="5">
    <source>
        <dbReference type="ARBA" id="ARBA00022679"/>
    </source>
</evidence>
<keyword evidence="7" id="KW-0732">Signal</keyword>
<sequence>FAESVPIWESETREVTSFTSHFSFIIDTQGKASSDYSAGLAFFLAPVGSEIPPNSAGGFLGLFNTTTSHSSGNQVVLVEFDTFSNTEWDPEVEHVGININSISSVKYAPWNFSLYSEDTADAWISYNATTRNLSVTWSYQNSSSQGSLSHQIDLTEILPETAIVGFSAATSHRIERHQLVSWEFNSSLERKAIKEKNTNRIRIVIGVAVPLGVLVIGGCIGFEILLCWKRRKRSYQYMEGTFGINDDLERGAGPRRFSYKDLVAATNNFSSERKLGEGGFGAVYKGYINELDRTIAVKKISEGSRQGEKEYVTEVKVISQLRHRNLVQLIGFCHDGGMFLLVYVFMSNGSLDSHLFGKKTPLNWNLRYKAARGVASALLYIHEEWEQCVVHRDIKPSNIMLDSNFNVKLGDFGLARFMEHELGPRTTGLAGTLGYMAPEYIKTGRASKASDVYSFGVVALEIATGRRSVDPIEEHSQIGLVEWVWHLYGSGNLLSSVDKRMNAEFDEKQMECLMIVGLWCAHPDSNLRPSIKQVIQVLDFDMGIPNLPSKMPIPTYQEHVASSSSHEPILTNSSLEVGR</sequence>
<evidence type="ECO:0000256" key="4">
    <source>
        <dbReference type="ARBA" id="ARBA00022475"/>
    </source>
</evidence>
<evidence type="ECO:0000256" key="2">
    <source>
        <dbReference type="ARBA" id="ARBA00008536"/>
    </source>
</evidence>
<evidence type="ECO:0000259" key="19">
    <source>
        <dbReference type="PROSITE" id="PS50011"/>
    </source>
</evidence>
<dbReference type="Pfam" id="PF00139">
    <property type="entry name" value="Lectin_legB"/>
    <property type="match status" value="1"/>
</dbReference>
<gene>
    <name evidence="20" type="ORF">Godav_027744</name>
</gene>
<dbReference type="InterPro" id="IPR008271">
    <property type="entry name" value="Ser/Thr_kinase_AS"/>
</dbReference>
<evidence type="ECO:0000313" key="20">
    <source>
        <dbReference type="EMBL" id="MBA0618384.1"/>
    </source>
</evidence>
<evidence type="ECO:0000256" key="12">
    <source>
        <dbReference type="ARBA" id="ARBA00022989"/>
    </source>
</evidence>
<evidence type="ECO:0000256" key="7">
    <source>
        <dbReference type="ARBA" id="ARBA00022729"/>
    </source>
</evidence>
<dbReference type="GO" id="GO:0005886">
    <property type="term" value="C:plasma membrane"/>
    <property type="evidence" value="ECO:0007669"/>
    <property type="project" value="UniProtKB-SubCell"/>
</dbReference>
<feature type="transmembrane region" description="Helical" evidence="18">
    <location>
        <begin position="326"/>
        <end position="346"/>
    </location>
</feature>
<keyword evidence="15" id="KW-0325">Glycoprotein</keyword>
<feature type="non-terminal residue" evidence="20">
    <location>
        <position position="1"/>
    </location>
</feature>
<feature type="binding site" evidence="16">
    <location>
        <position position="299"/>
    </location>
    <ligand>
        <name>ATP</name>
        <dbReference type="ChEBI" id="CHEBI:30616"/>
    </ligand>
</feature>
<protein>
    <recommendedName>
        <fullName evidence="19">Protein kinase domain-containing protein</fullName>
    </recommendedName>
</protein>
<dbReference type="SMART" id="SM00220">
    <property type="entry name" value="S_TKc"/>
    <property type="match status" value="1"/>
</dbReference>
<comment type="similarity">
    <text evidence="2">In the N-terminal section; belongs to the leguminous lectin family.</text>
</comment>
<dbReference type="PROSITE" id="PS50011">
    <property type="entry name" value="PROTEIN_KINASE_DOM"/>
    <property type="match status" value="1"/>
</dbReference>
<dbReference type="InterPro" id="IPR000719">
    <property type="entry name" value="Prot_kinase_dom"/>
</dbReference>
<evidence type="ECO:0000256" key="3">
    <source>
        <dbReference type="ARBA" id="ARBA00010217"/>
    </source>
</evidence>
<dbReference type="InterPro" id="IPR011009">
    <property type="entry name" value="Kinase-like_dom_sf"/>
</dbReference>
<comment type="similarity">
    <text evidence="3">In the C-terminal section; belongs to the protein kinase superfamily. Ser/Thr protein kinase family.</text>
</comment>
<dbReference type="PROSITE" id="PS00108">
    <property type="entry name" value="PROTEIN_KINASE_ST"/>
    <property type="match status" value="1"/>
</dbReference>
<dbReference type="GO" id="GO:0002229">
    <property type="term" value="P:defense response to oomycetes"/>
    <property type="evidence" value="ECO:0007669"/>
    <property type="project" value="UniProtKB-ARBA"/>
</dbReference>
<evidence type="ECO:0000256" key="10">
    <source>
        <dbReference type="ARBA" id="ARBA00022777"/>
    </source>
</evidence>
<feature type="region of interest" description="Disordered" evidence="17">
    <location>
        <begin position="559"/>
        <end position="579"/>
    </location>
</feature>
<dbReference type="Gene3D" id="3.30.200.20">
    <property type="entry name" value="Phosphorylase Kinase, domain 1"/>
    <property type="match status" value="1"/>
</dbReference>
<evidence type="ECO:0000256" key="9">
    <source>
        <dbReference type="ARBA" id="ARBA00022741"/>
    </source>
</evidence>
<keyword evidence="4" id="KW-1003">Cell membrane</keyword>
<accession>A0A7J8RX07</accession>
<dbReference type="SUPFAM" id="SSF49899">
    <property type="entry name" value="Concanavalin A-like lectins/glucanases"/>
    <property type="match status" value="1"/>
</dbReference>
<dbReference type="Gene3D" id="2.60.120.200">
    <property type="match status" value="1"/>
</dbReference>
<evidence type="ECO:0000256" key="13">
    <source>
        <dbReference type="ARBA" id="ARBA00023136"/>
    </source>
</evidence>
<dbReference type="GO" id="GO:0030246">
    <property type="term" value="F:carbohydrate binding"/>
    <property type="evidence" value="ECO:0007669"/>
    <property type="project" value="UniProtKB-KW"/>
</dbReference>
<keyword evidence="8" id="KW-0430">Lectin</keyword>
<dbReference type="FunFam" id="3.30.200.20:FF:000168">
    <property type="entry name" value="L-type lectin-domain containing receptor kinase IX.1"/>
    <property type="match status" value="1"/>
</dbReference>
<dbReference type="InterPro" id="IPR017441">
    <property type="entry name" value="Protein_kinase_ATP_BS"/>
</dbReference>
<feature type="compositionally biased region" description="Polar residues" evidence="17">
    <location>
        <begin position="560"/>
        <end position="579"/>
    </location>
</feature>
<dbReference type="EMBL" id="JABFAC010000007">
    <property type="protein sequence ID" value="MBA0618384.1"/>
    <property type="molecule type" value="Genomic_DNA"/>
</dbReference>
<keyword evidence="21" id="KW-1185">Reference proteome</keyword>
<dbReference type="Gene3D" id="1.10.510.10">
    <property type="entry name" value="Transferase(Phosphotransferase) domain 1"/>
    <property type="match status" value="1"/>
</dbReference>
<evidence type="ECO:0000313" key="21">
    <source>
        <dbReference type="Proteomes" id="UP000593561"/>
    </source>
</evidence>
<dbReference type="Pfam" id="PF00069">
    <property type="entry name" value="Pkinase"/>
    <property type="match status" value="1"/>
</dbReference>
<organism evidence="20 21">
    <name type="scientific">Gossypium davidsonii</name>
    <name type="common">Davidson's cotton</name>
    <name type="synonym">Gossypium klotzschianum subsp. davidsonii</name>
    <dbReference type="NCBI Taxonomy" id="34287"/>
    <lineage>
        <taxon>Eukaryota</taxon>
        <taxon>Viridiplantae</taxon>
        <taxon>Streptophyta</taxon>
        <taxon>Embryophyta</taxon>
        <taxon>Tracheophyta</taxon>
        <taxon>Spermatophyta</taxon>
        <taxon>Magnoliopsida</taxon>
        <taxon>eudicotyledons</taxon>
        <taxon>Gunneridae</taxon>
        <taxon>Pentapetalae</taxon>
        <taxon>rosids</taxon>
        <taxon>malvids</taxon>
        <taxon>Malvales</taxon>
        <taxon>Malvaceae</taxon>
        <taxon>Malvoideae</taxon>
        <taxon>Gossypium</taxon>
    </lineage>
</organism>
<keyword evidence="5" id="KW-0808">Transferase</keyword>
<evidence type="ECO:0000256" key="15">
    <source>
        <dbReference type="ARBA" id="ARBA00023180"/>
    </source>
</evidence>
<comment type="subcellular location">
    <subcellularLocation>
        <location evidence="1">Cell membrane</location>
        <topology evidence="1">Single-pass type I membrane protein</topology>
    </subcellularLocation>
</comment>
<dbReference type="InterPro" id="IPR013320">
    <property type="entry name" value="ConA-like_dom_sf"/>
</dbReference>
<dbReference type="PANTHER" id="PTHR27007">
    <property type="match status" value="1"/>
</dbReference>
<evidence type="ECO:0000256" key="18">
    <source>
        <dbReference type="SAM" id="Phobius"/>
    </source>
</evidence>
<name>A0A7J8RX07_GOSDV</name>
<evidence type="ECO:0000256" key="8">
    <source>
        <dbReference type="ARBA" id="ARBA00022734"/>
    </source>
</evidence>
<feature type="domain" description="Protein kinase" evidence="19">
    <location>
        <begin position="269"/>
        <end position="547"/>
    </location>
</feature>
<evidence type="ECO:0000256" key="6">
    <source>
        <dbReference type="ARBA" id="ARBA00022692"/>
    </source>
</evidence>
<feature type="transmembrane region" description="Helical" evidence="18">
    <location>
        <begin position="203"/>
        <end position="228"/>
    </location>
</feature>
<evidence type="ECO:0000256" key="16">
    <source>
        <dbReference type="PROSITE-ProRule" id="PRU10141"/>
    </source>
</evidence>
<reference evidence="20 21" key="1">
    <citation type="journal article" date="2019" name="Genome Biol. Evol.">
        <title>Insights into the evolution of the New World diploid cottons (Gossypium, subgenus Houzingenia) based on genome sequencing.</title>
        <authorList>
            <person name="Grover C.E."/>
            <person name="Arick M.A. 2nd"/>
            <person name="Thrash A."/>
            <person name="Conover J.L."/>
            <person name="Sanders W.S."/>
            <person name="Peterson D.G."/>
            <person name="Frelichowski J.E."/>
            <person name="Scheffler J.A."/>
            <person name="Scheffler B.E."/>
            <person name="Wendel J.F."/>
        </authorList>
    </citation>
    <scope>NUCLEOTIDE SEQUENCE [LARGE SCALE GENOMIC DNA]</scope>
    <source>
        <strain evidence="20">27</strain>
        <tissue evidence="20">Leaf</tissue>
    </source>
</reference>
<keyword evidence="10" id="KW-0418">Kinase</keyword>
<comment type="caution">
    <text evidence="20">The sequence shown here is derived from an EMBL/GenBank/DDBJ whole genome shotgun (WGS) entry which is preliminary data.</text>
</comment>
<keyword evidence="6 18" id="KW-0812">Transmembrane</keyword>
<dbReference type="PROSITE" id="PS00107">
    <property type="entry name" value="PROTEIN_KINASE_ATP"/>
    <property type="match status" value="1"/>
</dbReference>
<keyword evidence="13 18" id="KW-0472">Membrane</keyword>
<dbReference type="AlphaFoldDB" id="A0A7J8RX07"/>
<dbReference type="SUPFAM" id="SSF56112">
    <property type="entry name" value="Protein kinase-like (PK-like)"/>
    <property type="match status" value="1"/>
</dbReference>
<evidence type="ECO:0000256" key="11">
    <source>
        <dbReference type="ARBA" id="ARBA00022840"/>
    </source>
</evidence>
<proteinExistence type="inferred from homology"/>
<evidence type="ECO:0000256" key="14">
    <source>
        <dbReference type="ARBA" id="ARBA00023170"/>
    </source>
</evidence>
<dbReference type="InterPro" id="IPR050528">
    <property type="entry name" value="L-type_Lectin-RKs"/>
</dbReference>
<keyword evidence="9 16" id="KW-0547">Nucleotide-binding</keyword>
<dbReference type="CDD" id="cd14066">
    <property type="entry name" value="STKc_IRAK"/>
    <property type="match status" value="1"/>
</dbReference>
<evidence type="ECO:0000256" key="1">
    <source>
        <dbReference type="ARBA" id="ARBA00004251"/>
    </source>
</evidence>
<keyword evidence="11 16" id="KW-0067">ATP-binding</keyword>